<proteinExistence type="inferred from homology"/>
<dbReference type="EMBL" id="NBSK02000002">
    <property type="protein sequence ID" value="KAJ0223907.1"/>
    <property type="molecule type" value="Genomic_DNA"/>
</dbReference>
<comment type="caution">
    <text evidence="7">The sequence shown here is derived from an EMBL/GenBank/DDBJ whole genome shotgun (WGS) entry which is preliminary data.</text>
</comment>
<dbReference type="GO" id="GO:0008234">
    <property type="term" value="F:cysteine-type peptidase activity"/>
    <property type="evidence" value="ECO:0007669"/>
    <property type="project" value="InterPro"/>
</dbReference>
<dbReference type="GO" id="GO:0006508">
    <property type="term" value="P:proteolysis"/>
    <property type="evidence" value="ECO:0007669"/>
    <property type="project" value="UniProtKB-KW"/>
</dbReference>
<keyword evidence="2" id="KW-0645">Protease</keyword>
<feature type="domain" description="Ubiquitin-like protease family profile" evidence="6">
    <location>
        <begin position="511"/>
        <end position="688"/>
    </location>
</feature>
<keyword evidence="4" id="KW-0175">Coiled coil</keyword>
<comment type="similarity">
    <text evidence="1">Belongs to the peptidase C48 family.</text>
</comment>
<dbReference type="InterPro" id="IPR038765">
    <property type="entry name" value="Papain-like_cys_pep_sf"/>
</dbReference>
<feature type="coiled-coil region" evidence="4">
    <location>
        <begin position="244"/>
        <end position="271"/>
    </location>
</feature>
<evidence type="ECO:0000256" key="5">
    <source>
        <dbReference type="SAM" id="MobiDB-lite"/>
    </source>
</evidence>
<evidence type="ECO:0000259" key="6">
    <source>
        <dbReference type="PROSITE" id="PS50600"/>
    </source>
</evidence>
<dbReference type="AlphaFoldDB" id="A0A9R1XX75"/>
<dbReference type="Proteomes" id="UP000235145">
    <property type="component" value="Unassembled WGS sequence"/>
</dbReference>
<dbReference type="PANTHER" id="PTHR33018:SF31">
    <property type="entry name" value="TRANSPOSASE, PTTA_EN_SPM, PLANT"/>
    <property type="match status" value="1"/>
</dbReference>
<feature type="region of interest" description="Disordered" evidence="5">
    <location>
        <begin position="422"/>
        <end position="444"/>
    </location>
</feature>
<gene>
    <name evidence="7" type="ORF">LSAT_V11C200076590</name>
</gene>
<evidence type="ECO:0000256" key="2">
    <source>
        <dbReference type="ARBA" id="ARBA00022670"/>
    </source>
</evidence>
<evidence type="ECO:0000256" key="1">
    <source>
        <dbReference type="ARBA" id="ARBA00005234"/>
    </source>
</evidence>
<sequence>MIYTRDMLYFCDMESDSASDHDEESKQRGLIYKAKANKVELVITYNKKGVPVGKEATKLSTFKGLVARTMVPITYASWLEEKFVVDSKSRKQTLQSIGKKWRNFKHYLYAKFIKNQSKDPKVNLFKPPKDYPFIKKEDLKVFVSHKVSKKWEEKSTKAKNTRAHHKYNHHLSRKGYAGLINDIMQETGKTEEEIDRTLMSCRNLEALERLHVEHMMCLQRPWVLSNNVGVYEGWNVKYYLDIENERVDKRINKLEDDLEKLKRGVLNVSEAASCQVEGVIEDVEKEPRDESLDNSCLLAVEFAANVVAKGTIMKYSASDENIEVMMETIFQGETLIPIPLEEEFIVKVKDALGHMLSWPRHLVIRCSDLVIFTDLKHTNEFFFSFMVGKLVTLVKKHTTPVKKHATPVKQGATPLKEEIGSNKKEKGTGKMVDHEQKEPCDVEEKKKIKKKEKQNVTLQTRWTRAHMKTRIRIEKSSILKMTEMMVDGQVTKVDSIKVQSENGLFGYDSYTYLNWDDFEAVLTMDELTGVVIVSYMMVLFKKMKYGSPERDHGICFVNPTLISPSTRKGKSKNIDDASRGLADWLSKRKGNEIIFMPYNPGRHWVLGVLDMKSDTCYYLDSLSSANFNMQLKQIVHSQVNGSVRYTKWIQQKVLTLFFGSIAMTILHCPVQPGGTECGYYMLRFMKEMVEEGIEVLVKDNIGDGKVEYTTNDIDEIREEWSEFVTGFIYR</sequence>
<dbReference type="PROSITE" id="PS50600">
    <property type="entry name" value="ULP_PROTEASE"/>
    <property type="match status" value="1"/>
</dbReference>
<accession>A0A9R1XX75</accession>
<keyword evidence="3" id="KW-0378">Hydrolase</keyword>
<evidence type="ECO:0000256" key="3">
    <source>
        <dbReference type="ARBA" id="ARBA00022801"/>
    </source>
</evidence>
<name>A0A9R1XX75_LACSA</name>
<evidence type="ECO:0000256" key="4">
    <source>
        <dbReference type="SAM" id="Coils"/>
    </source>
</evidence>
<dbReference type="SUPFAM" id="SSF54001">
    <property type="entry name" value="Cysteine proteinases"/>
    <property type="match status" value="1"/>
</dbReference>
<dbReference type="Gene3D" id="3.40.395.10">
    <property type="entry name" value="Adenoviral Proteinase, Chain A"/>
    <property type="match status" value="1"/>
</dbReference>
<organism evidence="7 8">
    <name type="scientific">Lactuca sativa</name>
    <name type="common">Garden lettuce</name>
    <dbReference type="NCBI Taxonomy" id="4236"/>
    <lineage>
        <taxon>Eukaryota</taxon>
        <taxon>Viridiplantae</taxon>
        <taxon>Streptophyta</taxon>
        <taxon>Embryophyta</taxon>
        <taxon>Tracheophyta</taxon>
        <taxon>Spermatophyta</taxon>
        <taxon>Magnoliopsida</taxon>
        <taxon>eudicotyledons</taxon>
        <taxon>Gunneridae</taxon>
        <taxon>Pentapetalae</taxon>
        <taxon>asterids</taxon>
        <taxon>campanulids</taxon>
        <taxon>Asterales</taxon>
        <taxon>Asteraceae</taxon>
        <taxon>Cichorioideae</taxon>
        <taxon>Cichorieae</taxon>
        <taxon>Lactucinae</taxon>
        <taxon>Lactuca</taxon>
    </lineage>
</organism>
<reference evidence="7 8" key="1">
    <citation type="journal article" date="2017" name="Nat. Commun.">
        <title>Genome assembly with in vitro proximity ligation data and whole-genome triplication in lettuce.</title>
        <authorList>
            <person name="Reyes-Chin-Wo S."/>
            <person name="Wang Z."/>
            <person name="Yang X."/>
            <person name="Kozik A."/>
            <person name="Arikit S."/>
            <person name="Song C."/>
            <person name="Xia L."/>
            <person name="Froenicke L."/>
            <person name="Lavelle D.O."/>
            <person name="Truco M.J."/>
            <person name="Xia R."/>
            <person name="Zhu S."/>
            <person name="Xu C."/>
            <person name="Xu H."/>
            <person name="Xu X."/>
            <person name="Cox K."/>
            <person name="Korf I."/>
            <person name="Meyers B.C."/>
            <person name="Michelmore R.W."/>
        </authorList>
    </citation>
    <scope>NUCLEOTIDE SEQUENCE [LARGE SCALE GENOMIC DNA]</scope>
    <source>
        <strain evidence="8">cv. Salinas</strain>
        <tissue evidence="7">Seedlings</tissue>
    </source>
</reference>
<dbReference type="Pfam" id="PF02902">
    <property type="entry name" value="Peptidase_C48"/>
    <property type="match status" value="1"/>
</dbReference>
<evidence type="ECO:0000313" key="8">
    <source>
        <dbReference type="Proteomes" id="UP000235145"/>
    </source>
</evidence>
<keyword evidence="8" id="KW-1185">Reference proteome</keyword>
<dbReference type="InterPro" id="IPR003653">
    <property type="entry name" value="Peptidase_C48_C"/>
</dbReference>
<evidence type="ECO:0000313" key="7">
    <source>
        <dbReference type="EMBL" id="KAJ0223907.1"/>
    </source>
</evidence>
<dbReference type="PANTHER" id="PTHR33018">
    <property type="entry name" value="OS10G0338966 PROTEIN-RELATED"/>
    <property type="match status" value="1"/>
</dbReference>
<protein>
    <recommendedName>
        <fullName evidence="6">Ubiquitin-like protease family profile domain-containing protein</fullName>
    </recommendedName>
</protein>